<dbReference type="AlphaFoldDB" id="A0A9P7AQC8"/>
<gene>
    <name evidence="1" type="ORF">HD556DRAFT_426101</name>
</gene>
<proteinExistence type="predicted"/>
<dbReference type="RefSeq" id="XP_041160515.1">
    <property type="nucleotide sequence ID" value="XM_041310567.1"/>
</dbReference>
<evidence type="ECO:0000313" key="2">
    <source>
        <dbReference type="Proteomes" id="UP000719766"/>
    </source>
</evidence>
<reference evidence="1" key="1">
    <citation type="journal article" date="2020" name="New Phytol.">
        <title>Comparative genomics reveals dynamic genome evolution in host specialist ectomycorrhizal fungi.</title>
        <authorList>
            <person name="Lofgren L.A."/>
            <person name="Nguyen N.H."/>
            <person name="Vilgalys R."/>
            <person name="Ruytinx J."/>
            <person name="Liao H.L."/>
            <person name="Branco S."/>
            <person name="Kuo A."/>
            <person name="LaButti K."/>
            <person name="Lipzen A."/>
            <person name="Andreopoulos W."/>
            <person name="Pangilinan J."/>
            <person name="Riley R."/>
            <person name="Hundley H."/>
            <person name="Na H."/>
            <person name="Barry K."/>
            <person name="Grigoriev I.V."/>
            <person name="Stajich J.E."/>
            <person name="Kennedy P.G."/>
        </authorList>
    </citation>
    <scope>NUCLEOTIDE SEQUENCE</scope>
    <source>
        <strain evidence="1">S12</strain>
    </source>
</reference>
<keyword evidence="2" id="KW-1185">Reference proteome</keyword>
<protein>
    <submittedName>
        <fullName evidence="1">Uncharacterized protein</fullName>
    </submittedName>
</protein>
<dbReference type="EMBL" id="JABBWE010000026">
    <property type="protein sequence ID" value="KAG1794348.1"/>
    <property type="molecule type" value="Genomic_DNA"/>
</dbReference>
<accession>A0A9P7AQC8</accession>
<name>A0A9P7AQC8_9AGAM</name>
<dbReference type="GeneID" id="64604331"/>
<sequence length="128" mass="13793">MLSLISMRRSLAVYASILYTRALARRRTTRHLDRAFLDLPLPSLIIHNLTVLCAMTTLAIPLHPISTSPLSAIVPVLAGGTTMEHLAVTSYPRISLPTFTNIIASMSTQMNCSPAPGSRPTPAVVGRS</sequence>
<evidence type="ECO:0000313" key="1">
    <source>
        <dbReference type="EMBL" id="KAG1794348.1"/>
    </source>
</evidence>
<dbReference type="Proteomes" id="UP000719766">
    <property type="component" value="Unassembled WGS sequence"/>
</dbReference>
<comment type="caution">
    <text evidence="1">The sequence shown here is derived from an EMBL/GenBank/DDBJ whole genome shotgun (WGS) entry which is preliminary data.</text>
</comment>
<organism evidence="1 2">
    <name type="scientific">Suillus plorans</name>
    <dbReference type="NCBI Taxonomy" id="116603"/>
    <lineage>
        <taxon>Eukaryota</taxon>
        <taxon>Fungi</taxon>
        <taxon>Dikarya</taxon>
        <taxon>Basidiomycota</taxon>
        <taxon>Agaricomycotina</taxon>
        <taxon>Agaricomycetes</taxon>
        <taxon>Agaricomycetidae</taxon>
        <taxon>Boletales</taxon>
        <taxon>Suillineae</taxon>
        <taxon>Suillaceae</taxon>
        <taxon>Suillus</taxon>
    </lineage>
</organism>